<feature type="transmembrane region" description="Helical" evidence="8">
    <location>
        <begin position="318"/>
        <end position="343"/>
    </location>
</feature>
<keyword evidence="7 8" id="KW-0472">Membrane</keyword>
<evidence type="ECO:0000313" key="12">
    <source>
        <dbReference type="Proteomes" id="UP000076574"/>
    </source>
</evidence>
<keyword evidence="6 8" id="KW-1133">Transmembrane helix</keyword>
<evidence type="ECO:0000313" key="11">
    <source>
        <dbReference type="EMBL" id="KZD21939.1"/>
    </source>
</evidence>
<dbReference type="InterPro" id="IPR007267">
    <property type="entry name" value="GtrA_DPMS_TM"/>
</dbReference>
<dbReference type="InterPro" id="IPR001173">
    <property type="entry name" value="Glyco_trans_2-like"/>
</dbReference>
<keyword evidence="12" id="KW-1185">Reference proteome</keyword>
<dbReference type="AlphaFoldDB" id="A0A163Y8I8"/>
<name>A0A163Y8I8_9BRAD</name>
<evidence type="ECO:0000256" key="3">
    <source>
        <dbReference type="ARBA" id="ARBA00022676"/>
    </source>
</evidence>
<dbReference type="InterPro" id="IPR039528">
    <property type="entry name" value="DPM1-like"/>
</dbReference>
<dbReference type="SUPFAM" id="SSF53448">
    <property type="entry name" value="Nucleotide-diphospho-sugar transferases"/>
    <property type="match status" value="1"/>
</dbReference>
<comment type="similarity">
    <text evidence="2">Belongs to the glycosyltransferase 2 family.</text>
</comment>
<dbReference type="Proteomes" id="UP000076574">
    <property type="component" value="Unassembled WGS sequence"/>
</dbReference>
<comment type="caution">
    <text evidence="11">The sequence shown here is derived from an EMBL/GenBank/DDBJ whole genome shotgun (WGS) entry which is preliminary data.</text>
</comment>
<dbReference type="CDD" id="cd06442">
    <property type="entry name" value="DPM1_like"/>
    <property type="match status" value="1"/>
</dbReference>
<protein>
    <submittedName>
        <fullName evidence="11">Dolichol monophosphate mannose synthase</fullName>
    </submittedName>
</protein>
<evidence type="ECO:0000256" key="1">
    <source>
        <dbReference type="ARBA" id="ARBA00004141"/>
    </source>
</evidence>
<feature type="transmembrane region" description="Helical" evidence="8">
    <location>
        <begin position="287"/>
        <end position="306"/>
    </location>
</feature>
<dbReference type="RefSeq" id="WP_068736059.1">
    <property type="nucleotide sequence ID" value="NZ_LVYV01000034.1"/>
</dbReference>
<evidence type="ECO:0000256" key="8">
    <source>
        <dbReference type="SAM" id="Phobius"/>
    </source>
</evidence>
<keyword evidence="3" id="KW-0328">Glycosyltransferase</keyword>
<accession>A0A163Y8I8</accession>
<evidence type="ECO:0000256" key="6">
    <source>
        <dbReference type="ARBA" id="ARBA00022989"/>
    </source>
</evidence>
<evidence type="ECO:0000256" key="4">
    <source>
        <dbReference type="ARBA" id="ARBA00022679"/>
    </source>
</evidence>
<evidence type="ECO:0000259" key="10">
    <source>
        <dbReference type="Pfam" id="PF04138"/>
    </source>
</evidence>
<feature type="transmembrane region" description="Helical" evidence="8">
    <location>
        <begin position="255"/>
        <end position="275"/>
    </location>
</feature>
<dbReference type="STRING" id="943830.A4A58_12605"/>
<dbReference type="GO" id="GO:0009247">
    <property type="term" value="P:glycolipid biosynthetic process"/>
    <property type="evidence" value="ECO:0007669"/>
    <property type="project" value="TreeGrafter"/>
</dbReference>
<keyword evidence="5 8" id="KW-0812">Transmembrane</keyword>
<evidence type="ECO:0000256" key="5">
    <source>
        <dbReference type="ARBA" id="ARBA00022692"/>
    </source>
</evidence>
<evidence type="ECO:0000256" key="7">
    <source>
        <dbReference type="ARBA" id="ARBA00023136"/>
    </source>
</evidence>
<dbReference type="Pfam" id="PF04138">
    <property type="entry name" value="GtrA_DPMS_TM"/>
    <property type="match status" value="1"/>
</dbReference>
<reference evidence="11 12" key="1">
    <citation type="submission" date="2016-03" db="EMBL/GenBank/DDBJ databases">
        <title>Microsymbionts genomes from the relict species Vavilovia formosa (Stev.) Fed.</title>
        <authorList>
            <person name="Kopat V."/>
            <person name="Chirak E."/>
            <person name="Kimeklis A."/>
            <person name="Andronov E."/>
        </authorList>
    </citation>
    <scope>NUCLEOTIDE SEQUENCE [LARGE SCALE GENOMIC DNA]</scope>
    <source>
        <strain evidence="11 12">Vaf07</strain>
    </source>
</reference>
<feature type="domain" description="Glycosyltransferase 2-like" evidence="9">
    <location>
        <begin position="22"/>
        <end position="187"/>
    </location>
</feature>
<proteinExistence type="inferred from homology"/>
<dbReference type="GO" id="GO:0016020">
    <property type="term" value="C:membrane"/>
    <property type="evidence" value="ECO:0007669"/>
    <property type="project" value="UniProtKB-SubCell"/>
</dbReference>
<dbReference type="Pfam" id="PF00535">
    <property type="entry name" value="Glycos_transf_2"/>
    <property type="match status" value="1"/>
</dbReference>
<feature type="domain" description="GtrA/DPMS transmembrane" evidence="10">
    <location>
        <begin position="258"/>
        <end position="374"/>
    </location>
</feature>
<sequence length="377" mass="40856">MNEAIRPGPGQILQAGAPLQLSVVVPTFNERGNVATLVQRLDAALVGISWEVIFVDDNSPDGTADAVRELARGDSRIRCIRRIGRRGLSGACIEGMLASSAPCAAVIDGDLQHDETQLGKMLGLIESGAAELVIGSRYIEGGSADSFNQQRLGASKFATAVAQRVLRVKIADPMSGFFMIRRDRFEQLAPKLSTQGFKILLDVVATAEGDLRVVEVPYTFGSRLHGESKLDSMVALDFLGLVLAKLTNDTVSLRFLLFAMVGSIGLFVHFAVLFVTLEVFDPPFAEAQAIAAFCAMTGNFLLNNFLTYRDQRLKGFGILRGLAIFYVVCSVGLLANVGVAWSVFDQEPIWWLAGASGALMGVVWNYAMSGLFVWRKR</sequence>
<dbReference type="EMBL" id="LVYV01000034">
    <property type="protein sequence ID" value="KZD21939.1"/>
    <property type="molecule type" value="Genomic_DNA"/>
</dbReference>
<dbReference type="GO" id="GO:0000271">
    <property type="term" value="P:polysaccharide biosynthetic process"/>
    <property type="evidence" value="ECO:0007669"/>
    <property type="project" value="InterPro"/>
</dbReference>
<comment type="subcellular location">
    <subcellularLocation>
        <location evidence="1">Membrane</location>
        <topology evidence="1">Multi-pass membrane protein</topology>
    </subcellularLocation>
</comment>
<dbReference type="Gene3D" id="3.90.550.10">
    <property type="entry name" value="Spore Coat Polysaccharide Biosynthesis Protein SpsA, Chain A"/>
    <property type="match status" value="1"/>
</dbReference>
<dbReference type="GO" id="GO:0004582">
    <property type="term" value="F:dolichyl-phosphate beta-D-mannosyltransferase activity"/>
    <property type="evidence" value="ECO:0007669"/>
    <property type="project" value="InterPro"/>
</dbReference>
<dbReference type="PANTHER" id="PTHR43398">
    <property type="entry name" value="DOLICHOL-PHOSPHATE MANNOSYLTRANSFERASE SUBUNIT 1"/>
    <property type="match status" value="1"/>
</dbReference>
<gene>
    <name evidence="11" type="ORF">A4A58_12605</name>
</gene>
<evidence type="ECO:0000259" key="9">
    <source>
        <dbReference type="Pfam" id="PF00535"/>
    </source>
</evidence>
<dbReference type="InterPro" id="IPR029044">
    <property type="entry name" value="Nucleotide-diphossugar_trans"/>
</dbReference>
<dbReference type="PANTHER" id="PTHR43398:SF1">
    <property type="entry name" value="DOLICHOL-PHOSPHATE MANNOSYLTRANSFERASE SUBUNIT 1"/>
    <property type="match status" value="1"/>
</dbReference>
<feature type="transmembrane region" description="Helical" evidence="8">
    <location>
        <begin position="349"/>
        <end position="374"/>
    </location>
</feature>
<dbReference type="OrthoDB" id="9807795at2"/>
<evidence type="ECO:0000256" key="2">
    <source>
        <dbReference type="ARBA" id="ARBA00006739"/>
    </source>
</evidence>
<keyword evidence="4" id="KW-0808">Transferase</keyword>
<organism evidence="11 12">
    <name type="scientific">Tardiphaga robiniae</name>
    <dbReference type="NCBI Taxonomy" id="943830"/>
    <lineage>
        <taxon>Bacteria</taxon>
        <taxon>Pseudomonadati</taxon>
        <taxon>Pseudomonadota</taxon>
        <taxon>Alphaproteobacteria</taxon>
        <taxon>Hyphomicrobiales</taxon>
        <taxon>Nitrobacteraceae</taxon>
        <taxon>Tardiphaga</taxon>
    </lineage>
</organism>